<dbReference type="GO" id="GO:0009002">
    <property type="term" value="F:serine-type D-Ala-D-Ala carboxypeptidase activity"/>
    <property type="evidence" value="ECO:0007669"/>
    <property type="project" value="UniProtKB-EC"/>
</dbReference>
<keyword evidence="12 18" id="KW-0472">Membrane</keyword>
<dbReference type="GO" id="GO:0009252">
    <property type="term" value="P:peptidoglycan biosynthetic process"/>
    <property type="evidence" value="ECO:0007669"/>
    <property type="project" value="UniProtKB-KW"/>
</dbReference>
<dbReference type="GO" id="GO:0006508">
    <property type="term" value="P:proteolysis"/>
    <property type="evidence" value="ECO:0007669"/>
    <property type="project" value="UniProtKB-KW"/>
</dbReference>
<comment type="catalytic activity">
    <reaction evidence="16">
        <text>[GlcNAc-(1-&gt;4)-Mur2Ac(oyl-L-Ala-gamma-D-Glu-L-Lys-D-Ala-D-Ala)](n)-di-trans,octa-cis-undecaprenyl diphosphate + beta-D-GlcNAc-(1-&gt;4)-Mur2Ac(oyl-L-Ala-gamma-D-Glu-L-Lys-D-Ala-D-Ala)-di-trans,octa-cis-undecaprenyl diphosphate = [GlcNAc-(1-&gt;4)-Mur2Ac(oyl-L-Ala-gamma-D-Glu-L-Lys-D-Ala-D-Ala)](n+1)-di-trans,octa-cis-undecaprenyl diphosphate + di-trans,octa-cis-undecaprenyl diphosphate + H(+)</text>
        <dbReference type="Rhea" id="RHEA:23708"/>
        <dbReference type="Rhea" id="RHEA-COMP:9602"/>
        <dbReference type="Rhea" id="RHEA-COMP:9603"/>
        <dbReference type="ChEBI" id="CHEBI:15378"/>
        <dbReference type="ChEBI" id="CHEBI:58405"/>
        <dbReference type="ChEBI" id="CHEBI:60033"/>
        <dbReference type="ChEBI" id="CHEBI:78435"/>
        <dbReference type="EC" id="2.4.99.28"/>
    </reaction>
</comment>
<dbReference type="GO" id="GO:0008360">
    <property type="term" value="P:regulation of cell shape"/>
    <property type="evidence" value="ECO:0007669"/>
    <property type="project" value="UniProtKB-KW"/>
</dbReference>
<dbReference type="Proteomes" id="UP000177395">
    <property type="component" value="Unassembled WGS sequence"/>
</dbReference>
<dbReference type="InterPro" id="IPR001460">
    <property type="entry name" value="PCN-bd_Tpept"/>
</dbReference>
<keyword evidence="18" id="KW-1133">Transmembrane helix</keyword>
<evidence type="ECO:0000256" key="11">
    <source>
        <dbReference type="ARBA" id="ARBA00022984"/>
    </source>
</evidence>
<evidence type="ECO:0000256" key="12">
    <source>
        <dbReference type="ARBA" id="ARBA00023136"/>
    </source>
</evidence>
<feature type="domain" description="Penicillin-binding protein transpeptidase" evidence="19">
    <location>
        <begin position="333"/>
        <end position="589"/>
    </location>
</feature>
<evidence type="ECO:0000256" key="5">
    <source>
        <dbReference type="ARBA" id="ARBA00022645"/>
    </source>
</evidence>
<evidence type="ECO:0000256" key="7">
    <source>
        <dbReference type="ARBA" id="ARBA00022676"/>
    </source>
</evidence>
<dbReference type="GO" id="GO:0005886">
    <property type="term" value="C:plasma membrane"/>
    <property type="evidence" value="ECO:0007669"/>
    <property type="project" value="UniProtKB-SubCell"/>
</dbReference>
<dbReference type="GO" id="GO:0030288">
    <property type="term" value="C:outer membrane-bounded periplasmic space"/>
    <property type="evidence" value="ECO:0007669"/>
    <property type="project" value="TreeGrafter"/>
</dbReference>
<evidence type="ECO:0000256" key="13">
    <source>
        <dbReference type="ARBA" id="ARBA00023268"/>
    </source>
</evidence>
<reference evidence="21 22" key="1">
    <citation type="journal article" date="2016" name="Nat. Commun.">
        <title>Thousands of microbial genomes shed light on interconnected biogeochemical processes in an aquifer system.</title>
        <authorList>
            <person name="Anantharaman K."/>
            <person name="Brown C.T."/>
            <person name="Hug L.A."/>
            <person name="Sharon I."/>
            <person name="Castelle C.J."/>
            <person name="Probst A.J."/>
            <person name="Thomas B.C."/>
            <person name="Singh A."/>
            <person name="Wilkins M.J."/>
            <person name="Karaoz U."/>
            <person name="Brodie E.L."/>
            <person name="Williams K.H."/>
            <person name="Hubbard S.S."/>
            <person name="Banfield J.F."/>
        </authorList>
    </citation>
    <scope>NUCLEOTIDE SEQUENCE [LARGE SCALE GENOMIC DNA]</scope>
</reference>
<comment type="similarity">
    <text evidence="2">In the C-terminal section; belongs to the transpeptidase family.</text>
</comment>
<dbReference type="PANTHER" id="PTHR32282">
    <property type="entry name" value="BINDING PROTEIN TRANSPEPTIDASE, PUTATIVE-RELATED"/>
    <property type="match status" value="1"/>
</dbReference>
<evidence type="ECO:0000256" key="6">
    <source>
        <dbReference type="ARBA" id="ARBA00022670"/>
    </source>
</evidence>
<keyword evidence="9" id="KW-0378">Hydrolase</keyword>
<evidence type="ECO:0000256" key="8">
    <source>
        <dbReference type="ARBA" id="ARBA00022679"/>
    </source>
</evidence>
<keyword evidence="8" id="KW-0808">Transferase</keyword>
<evidence type="ECO:0000256" key="10">
    <source>
        <dbReference type="ARBA" id="ARBA00022960"/>
    </source>
</evidence>
<dbReference type="SUPFAM" id="SSF53955">
    <property type="entry name" value="Lysozyme-like"/>
    <property type="match status" value="1"/>
</dbReference>
<dbReference type="InterPro" id="IPR050396">
    <property type="entry name" value="Glycosyltr_51/Transpeptidase"/>
</dbReference>
<organism evidence="21 22">
    <name type="scientific">Candidatus Kaiserbacteria bacterium RIFOXYB1_FULL_46_14</name>
    <dbReference type="NCBI Taxonomy" id="1798531"/>
    <lineage>
        <taxon>Bacteria</taxon>
        <taxon>Candidatus Kaiseribacteriota</taxon>
    </lineage>
</organism>
<sequence length="749" mass="83460">MRDRRKFNKKWRGWAIDGLIVTLVIGFFSAGALLVFISTLDLPDLSAFEQRRILQSTKIYDRTGEVVLYDLNQDVKRTAIPYERISHYIKNATVAIEDDTFFQHHGIRPLSILRAMIYNVQGGNLRGQGGSTITQQVIKNALLSPEKAYVRKLKEVILALRLEQVMTKEEILHTYLNESPYGGTIYGVEEASRAFFNKSATDVTLAEAAYLAALPQRPTYFSPYGNHRDALDQRQKRVLAEMRKLDFISEEEYQTAIAEKVEFSASANTGIRAPHFVMYVREQLVERYGEEDLSTKGLKVITTLDYELQEEAEKIIKEYALANEKKFNASNAGMVAMDPKTGDILTMVGSRDYFDKAVDGNYNITLAMRQPGSSIKPFIYAKAFEEGYTPATTLFDVQTQFSTTCSPDNFTSDDGCYSPQNYDNRFRGPVSMRNALAQSLNIPAVKTLYLAGIQDAIKLARDAGLSTLTDWRRYGLTLVLGGGEVKLIDMVGAYSVLANEGVKKPTRSILRIEDIQGNVLEKVEDEAPEGSRIMDREAALQVSDVLSDNVARTPLYGASSLLYFGDRDVAAKTGTTNDKRDAWIFGYTPNLVVGAWAGNNDNRSMTEISGLIVSPLWRAFMDKALAKVDNESFAEPAAIPNDIKPVLRSNGYFVDTTSLLSELGGNTDSTELLQAIYQNTHSILHYVNKDDPRGPYPTNPASDPQYNLWEYGVGVWKSTQFGNLVGAAAENNNQTDPPQEGEPVGNRQN</sequence>
<dbReference type="PANTHER" id="PTHR32282:SF11">
    <property type="entry name" value="PENICILLIN-BINDING PROTEIN 1B"/>
    <property type="match status" value="1"/>
</dbReference>
<accession>A0A1F6FI99</accession>
<evidence type="ECO:0000256" key="18">
    <source>
        <dbReference type="SAM" id="Phobius"/>
    </source>
</evidence>
<evidence type="ECO:0000256" key="9">
    <source>
        <dbReference type="ARBA" id="ARBA00022801"/>
    </source>
</evidence>
<keyword evidence="11" id="KW-0573">Peptidoglycan synthesis</keyword>
<dbReference type="GO" id="GO:0008955">
    <property type="term" value="F:peptidoglycan glycosyltransferase activity"/>
    <property type="evidence" value="ECO:0007669"/>
    <property type="project" value="UniProtKB-EC"/>
</dbReference>
<dbReference type="InterPro" id="IPR001264">
    <property type="entry name" value="Glyco_trans_51"/>
</dbReference>
<dbReference type="Pfam" id="PF00905">
    <property type="entry name" value="Transpeptidase"/>
    <property type="match status" value="1"/>
</dbReference>
<proteinExistence type="inferred from homology"/>
<dbReference type="InterPro" id="IPR012338">
    <property type="entry name" value="Beta-lactam/transpept-like"/>
</dbReference>
<evidence type="ECO:0000256" key="4">
    <source>
        <dbReference type="ARBA" id="ARBA00022475"/>
    </source>
</evidence>
<keyword evidence="18" id="KW-0812">Transmembrane</keyword>
<evidence type="ECO:0000256" key="17">
    <source>
        <dbReference type="SAM" id="MobiDB-lite"/>
    </source>
</evidence>
<evidence type="ECO:0000313" key="21">
    <source>
        <dbReference type="EMBL" id="OGG85580.1"/>
    </source>
</evidence>
<dbReference type="FunFam" id="1.10.3810.10:FF:000001">
    <property type="entry name" value="Penicillin-binding protein 1A"/>
    <property type="match status" value="1"/>
</dbReference>
<keyword evidence="4" id="KW-1003">Cell membrane</keyword>
<dbReference type="Gene3D" id="1.10.3810.10">
    <property type="entry name" value="Biosynthetic peptidoglycan transglycosylase-like"/>
    <property type="match status" value="1"/>
</dbReference>
<dbReference type="Pfam" id="PF00912">
    <property type="entry name" value="Transgly"/>
    <property type="match status" value="1"/>
</dbReference>
<evidence type="ECO:0000259" key="19">
    <source>
        <dbReference type="Pfam" id="PF00905"/>
    </source>
</evidence>
<dbReference type="AlphaFoldDB" id="A0A1F6FI99"/>
<dbReference type="GO" id="GO:0071555">
    <property type="term" value="P:cell wall organization"/>
    <property type="evidence" value="ECO:0007669"/>
    <property type="project" value="UniProtKB-KW"/>
</dbReference>
<dbReference type="InterPro" id="IPR036950">
    <property type="entry name" value="PBP_transglycosylase"/>
</dbReference>
<evidence type="ECO:0000256" key="15">
    <source>
        <dbReference type="ARBA" id="ARBA00034000"/>
    </source>
</evidence>
<protein>
    <submittedName>
        <fullName evidence="21">Uncharacterized protein</fullName>
    </submittedName>
</protein>
<keyword evidence="7" id="KW-0328">Glycosyltransferase</keyword>
<dbReference type="Gene3D" id="3.40.710.10">
    <property type="entry name" value="DD-peptidase/beta-lactamase superfamily"/>
    <property type="match status" value="1"/>
</dbReference>
<name>A0A1F6FI99_9BACT</name>
<evidence type="ECO:0000256" key="2">
    <source>
        <dbReference type="ARBA" id="ARBA00007090"/>
    </source>
</evidence>
<keyword evidence="13" id="KW-0511">Multifunctional enzyme</keyword>
<keyword evidence="6" id="KW-0645">Protease</keyword>
<dbReference type="STRING" id="1798531.A2392_02285"/>
<dbReference type="GO" id="GO:0008658">
    <property type="term" value="F:penicillin binding"/>
    <property type="evidence" value="ECO:0007669"/>
    <property type="project" value="InterPro"/>
</dbReference>
<comment type="similarity">
    <text evidence="3">In the N-terminal section; belongs to the glycosyltransferase 51 family.</text>
</comment>
<evidence type="ECO:0000256" key="14">
    <source>
        <dbReference type="ARBA" id="ARBA00023316"/>
    </source>
</evidence>
<evidence type="ECO:0000256" key="1">
    <source>
        <dbReference type="ARBA" id="ARBA00004236"/>
    </source>
</evidence>
<dbReference type="EMBL" id="MFMS01000006">
    <property type="protein sequence ID" value="OGG85580.1"/>
    <property type="molecule type" value="Genomic_DNA"/>
</dbReference>
<keyword evidence="14" id="KW-0961">Cell wall biogenesis/degradation</keyword>
<keyword evidence="10" id="KW-0133">Cell shape</keyword>
<evidence type="ECO:0000256" key="3">
    <source>
        <dbReference type="ARBA" id="ARBA00007739"/>
    </source>
</evidence>
<comment type="caution">
    <text evidence="21">The sequence shown here is derived from an EMBL/GenBank/DDBJ whole genome shotgun (WGS) entry which is preliminary data.</text>
</comment>
<comment type="catalytic activity">
    <reaction evidence="15">
        <text>Preferential cleavage: (Ac)2-L-Lys-D-Ala-|-D-Ala. Also transpeptidation of peptidyl-alanyl moieties that are N-acyl substituents of D-alanine.</text>
        <dbReference type="EC" id="3.4.16.4"/>
    </reaction>
</comment>
<evidence type="ECO:0000313" key="22">
    <source>
        <dbReference type="Proteomes" id="UP000177395"/>
    </source>
</evidence>
<feature type="domain" description="Glycosyl transferase family 51" evidence="20">
    <location>
        <begin position="68"/>
        <end position="242"/>
    </location>
</feature>
<dbReference type="InterPro" id="IPR023346">
    <property type="entry name" value="Lysozyme-like_dom_sf"/>
</dbReference>
<feature type="transmembrane region" description="Helical" evidence="18">
    <location>
        <begin position="12"/>
        <end position="37"/>
    </location>
</feature>
<keyword evidence="5" id="KW-0121">Carboxypeptidase</keyword>
<comment type="subcellular location">
    <subcellularLocation>
        <location evidence="1">Cell membrane</location>
    </subcellularLocation>
</comment>
<evidence type="ECO:0000259" key="20">
    <source>
        <dbReference type="Pfam" id="PF00912"/>
    </source>
</evidence>
<gene>
    <name evidence="21" type="ORF">A2392_02285</name>
</gene>
<dbReference type="SUPFAM" id="SSF56601">
    <property type="entry name" value="beta-lactamase/transpeptidase-like"/>
    <property type="match status" value="1"/>
</dbReference>
<evidence type="ECO:0000256" key="16">
    <source>
        <dbReference type="ARBA" id="ARBA00049902"/>
    </source>
</evidence>
<feature type="region of interest" description="Disordered" evidence="17">
    <location>
        <begin position="729"/>
        <end position="749"/>
    </location>
</feature>